<evidence type="ECO:0000313" key="4">
    <source>
        <dbReference type="Proteomes" id="UP000249522"/>
    </source>
</evidence>
<evidence type="ECO:0000256" key="1">
    <source>
        <dbReference type="SAM" id="SignalP"/>
    </source>
</evidence>
<accession>A0A2W1LBA5</accession>
<protein>
    <recommendedName>
        <fullName evidence="2">Copper amine oxidase-like N-terminal domain-containing protein</fullName>
    </recommendedName>
</protein>
<keyword evidence="4" id="KW-1185">Reference proteome</keyword>
<name>A0A2W1LBA5_9BACL</name>
<evidence type="ECO:0000313" key="3">
    <source>
        <dbReference type="EMBL" id="PZD96183.1"/>
    </source>
</evidence>
<sequence length="277" mass="29841">MLNKNKWLFAITAASVLSATPALSAQDLTKRVNGLLRGDVLVTIDGADTSLHPVLIDGKAYLPVRETASTMGYKVRWNGSEIELNKQKNEAEDMLQMNGIIVKAESEDSSVRIEVMGHGQNNWMILTADKNTLLTDSEGNQTDLSSLKEGMQITAEYGPVIAMSYPGQSHAAAIKTGAQRLVQESVVSSASNEAANGWQILLSHNGAAAQPSLVLNAGKETMLVDRTGQAVPWHQLKPGTKVRAYYGPAMTKSIPPQSPAHLVIVLDEVLNQRAEAE</sequence>
<feature type="chain" id="PRO_5016012671" description="Copper amine oxidase-like N-terminal domain-containing protein" evidence="1">
    <location>
        <begin position="25"/>
        <end position="277"/>
    </location>
</feature>
<dbReference type="Pfam" id="PF07833">
    <property type="entry name" value="Cu_amine_oxidN1"/>
    <property type="match status" value="1"/>
</dbReference>
<evidence type="ECO:0000259" key="2">
    <source>
        <dbReference type="Pfam" id="PF07833"/>
    </source>
</evidence>
<gene>
    <name evidence="3" type="ORF">DNH61_09790</name>
</gene>
<organism evidence="3 4">
    <name type="scientific">Paenibacillus sambharensis</name>
    <dbReference type="NCBI Taxonomy" id="1803190"/>
    <lineage>
        <taxon>Bacteria</taxon>
        <taxon>Bacillati</taxon>
        <taxon>Bacillota</taxon>
        <taxon>Bacilli</taxon>
        <taxon>Bacillales</taxon>
        <taxon>Paenibacillaceae</taxon>
        <taxon>Paenibacillus</taxon>
    </lineage>
</organism>
<reference evidence="3 4" key="1">
    <citation type="submission" date="2018-06" db="EMBL/GenBank/DDBJ databases">
        <title>Paenibacillus imtechensis sp. nov.</title>
        <authorList>
            <person name="Pinnaka A.K."/>
            <person name="Singh H."/>
            <person name="Kaur M."/>
        </authorList>
    </citation>
    <scope>NUCLEOTIDE SEQUENCE [LARGE SCALE GENOMIC DNA]</scope>
    <source>
        <strain evidence="3 4">SMB1</strain>
    </source>
</reference>
<dbReference type="RefSeq" id="WP_111146471.1">
    <property type="nucleotide sequence ID" value="NZ_QKRB01000042.1"/>
</dbReference>
<dbReference type="EMBL" id="QKRB01000042">
    <property type="protein sequence ID" value="PZD96183.1"/>
    <property type="molecule type" value="Genomic_DNA"/>
</dbReference>
<feature type="signal peptide" evidence="1">
    <location>
        <begin position="1"/>
        <end position="24"/>
    </location>
</feature>
<comment type="caution">
    <text evidence="3">The sequence shown here is derived from an EMBL/GenBank/DDBJ whole genome shotgun (WGS) entry which is preliminary data.</text>
</comment>
<dbReference type="AlphaFoldDB" id="A0A2W1LBA5"/>
<dbReference type="InterPro" id="IPR012854">
    <property type="entry name" value="Cu_amine_oxidase-like_N"/>
</dbReference>
<dbReference type="Proteomes" id="UP000249522">
    <property type="component" value="Unassembled WGS sequence"/>
</dbReference>
<dbReference type="OrthoDB" id="2029085at2"/>
<proteinExistence type="predicted"/>
<feature type="domain" description="Copper amine oxidase-like N-terminal" evidence="2">
    <location>
        <begin position="49"/>
        <end position="104"/>
    </location>
</feature>
<keyword evidence="1" id="KW-0732">Signal</keyword>